<name>A0AAV4QG17_9ARAC</name>
<dbReference type="EMBL" id="BPLQ01004481">
    <property type="protein sequence ID" value="GIY08284.1"/>
    <property type="molecule type" value="Genomic_DNA"/>
</dbReference>
<dbReference type="AlphaFoldDB" id="A0AAV4QG17"/>
<dbReference type="Proteomes" id="UP001054837">
    <property type="component" value="Unassembled WGS sequence"/>
</dbReference>
<organism evidence="1 2">
    <name type="scientific">Caerostris darwini</name>
    <dbReference type="NCBI Taxonomy" id="1538125"/>
    <lineage>
        <taxon>Eukaryota</taxon>
        <taxon>Metazoa</taxon>
        <taxon>Ecdysozoa</taxon>
        <taxon>Arthropoda</taxon>
        <taxon>Chelicerata</taxon>
        <taxon>Arachnida</taxon>
        <taxon>Araneae</taxon>
        <taxon>Araneomorphae</taxon>
        <taxon>Entelegynae</taxon>
        <taxon>Araneoidea</taxon>
        <taxon>Araneidae</taxon>
        <taxon>Caerostris</taxon>
    </lineage>
</organism>
<gene>
    <name evidence="1" type="ORF">CDAR_293191</name>
</gene>
<evidence type="ECO:0000313" key="1">
    <source>
        <dbReference type="EMBL" id="GIY08284.1"/>
    </source>
</evidence>
<evidence type="ECO:0000313" key="2">
    <source>
        <dbReference type="Proteomes" id="UP001054837"/>
    </source>
</evidence>
<accession>A0AAV4QG17</accession>
<protein>
    <recommendedName>
        <fullName evidence="3">DUF4258 domain-containing protein</fullName>
    </recommendedName>
</protein>
<comment type="caution">
    <text evidence="1">The sequence shown here is derived from an EMBL/GenBank/DDBJ whole genome shotgun (WGS) entry which is preliminary data.</text>
</comment>
<evidence type="ECO:0008006" key="3">
    <source>
        <dbReference type="Google" id="ProtNLM"/>
    </source>
</evidence>
<reference evidence="1 2" key="1">
    <citation type="submission" date="2021-06" db="EMBL/GenBank/DDBJ databases">
        <title>Caerostris darwini draft genome.</title>
        <authorList>
            <person name="Kono N."/>
            <person name="Arakawa K."/>
        </authorList>
    </citation>
    <scope>NUCLEOTIDE SEQUENCE [LARGE SCALE GENOMIC DNA]</scope>
</reference>
<sequence length="79" mass="9279">MFNLSTKEAITNEGMTNLAYPPGNMEFSRVDGREKKFILCRMNAVEKFRMERVWAVLLDENFVLVIIYPNRKGAHRLKE</sequence>
<proteinExistence type="predicted"/>
<keyword evidence="2" id="KW-1185">Reference proteome</keyword>